<evidence type="ECO:0000313" key="4">
    <source>
        <dbReference type="EMBL" id="KAG5272479.1"/>
    </source>
</evidence>
<feature type="compositionally biased region" description="Polar residues" evidence="3">
    <location>
        <begin position="103"/>
        <end position="115"/>
    </location>
</feature>
<dbReference type="PANTHER" id="PTHR12767">
    <property type="entry name" value="BCL7 RELATED"/>
    <property type="match status" value="1"/>
</dbReference>
<evidence type="ECO:0000256" key="1">
    <source>
        <dbReference type="ARBA" id="ARBA00010326"/>
    </source>
</evidence>
<keyword evidence="5" id="KW-1185">Reference proteome</keyword>
<protein>
    <recommendedName>
        <fullName evidence="2">B-cell CLL/lymphoma 7 protein family member A</fullName>
    </recommendedName>
</protein>
<evidence type="ECO:0000256" key="2">
    <source>
        <dbReference type="ARBA" id="ARBA00039458"/>
    </source>
</evidence>
<name>A0AAV6GBH3_9TELE</name>
<evidence type="ECO:0000313" key="5">
    <source>
        <dbReference type="Proteomes" id="UP000823561"/>
    </source>
</evidence>
<comment type="similarity">
    <text evidence="1">Belongs to the BCL7 family.</text>
</comment>
<comment type="caution">
    <text evidence="4">The sequence shown here is derived from an EMBL/GenBank/DDBJ whole genome shotgun (WGS) entry which is preliminary data.</text>
</comment>
<reference evidence="4" key="1">
    <citation type="submission" date="2020-10" db="EMBL/GenBank/DDBJ databases">
        <title>Chromosome-scale genome assembly of the Allis shad, Alosa alosa.</title>
        <authorList>
            <person name="Margot Z."/>
            <person name="Christophe K."/>
            <person name="Cabau C."/>
            <person name="Louis A."/>
            <person name="Berthelot C."/>
            <person name="Parey E."/>
            <person name="Roest Crollius H."/>
            <person name="Montfort J."/>
            <person name="Robinson-Rechavi M."/>
            <person name="Bucao C."/>
            <person name="Bouchez O."/>
            <person name="Gislard M."/>
            <person name="Lluch J."/>
            <person name="Milhes M."/>
            <person name="Lampietro C."/>
            <person name="Lopez Roques C."/>
            <person name="Donnadieu C."/>
            <person name="Braasch I."/>
            <person name="Desvignes T."/>
            <person name="Postlethwait J."/>
            <person name="Bobe J."/>
            <person name="Guiguen Y."/>
        </authorList>
    </citation>
    <scope>NUCLEOTIDE SEQUENCE</scope>
    <source>
        <strain evidence="4">M-15738</strain>
        <tissue evidence="4">Blood</tissue>
    </source>
</reference>
<dbReference type="PANTHER" id="PTHR12767:SF11">
    <property type="entry name" value="B-CELL CLL_LYMPHOMA 7 PROTEIN FAMILY MEMBER A"/>
    <property type="match status" value="1"/>
</dbReference>
<dbReference type="AlphaFoldDB" id="A0AAV6GBH3"/>
<dbReference type="Pfam" id="PF04714">
    <property type="entry name" value="BCL_N"/>
    <property type="match status" value="1"/>
</dbReference>
<dbReference type="EMBL" id="JADWDJ010000012">
    <property type="protein sequence ID" value="KAG5272479.1"/>
    <property type="molecule type" value="Genomic_DNA"/>
</dbReference>
<evidence type="ECO:0000256" key="3">
    <source>
        <dbReference type="SAM" id="MobiDB-lite"/>
    </source>
</evidence>
<feature type="compositionally biased region" description="Basic and acidic residues" evidence="3">
    <location>
        <begin position="72"/>
        <end position="97"/>
    </location>
</feature>
<accession>A0AAV6GBH3</accession>
<sequence>MSGRSVRAETRSRAKDDIKRVMAAIEKVRKWDCFSSDENSNHSSIADSSPVKLEANSHSSPGPELSGATQREGSDTAAPKEEAGVTHTDGADARNEQAEDQGSDSQASGTETGEA</sequence>
<dbReference type="Proteomes" id="UP000823561">
    <property type="component" value="Chromosome 12"/>
</dbReference>
<proteinExistence type="inferred from homology"/>
<dbReference type="InterPro" id="IPR006804">
    <property type="entry name" value="BCL7"/>
</dbReference>
<feature type="compositionally biased region" description="Polar residues" evidence="3">
    <location>
        <begin position="36"/>
        <end position="47"/>
    </location>
</feature>
<organism evidence="4 5">
    <name type="scientific">Alosa alosa</name>
    <name type="common">allis shad</name>
    <dbReference type="NCBI Taxonomy" id="278164"/>
    <lineage>
        <taxon>Eukaryota</taxon>
        <taxon>Metazoa</taxon>
        <taxon>Chordata</taxon>
        <taxon>Craniata</taxon>
        <taxon>Vertebrata</taxon>
        <taxon>Euteleostomi</taxon>
        <taxon>Actinopterygii</taxon>
        <taxon>Neopterygii</taxon>
        <taxon>Teleostei</taxon>
        <taxon>Clupei</taxon>
        <taxon>Clupeiformes</taxon>
        <taxon>Clupeoidei</taxon>
        <taxon>Clupeidae</taxon>
        <taxon>Alosa</taxon>
    </lineage>
</organism>
<feature type="region of interest" description="Disordered" evidence="3">
    <location>
        <begin position="29"/>
        <end position="115"/>
    </location>
</feature>
<gene>
    <name evidence="4" type="ORF">AALO_G00166000</name>
</gene>